<protein>
    <submittedName>
        <fullName evidence="2">Uncharacterized protein</fullName>
    </submittedName>
</protein>
<sequence>MTAAKGPLSAPAPAPRPQKPQQPTIDPDSLWLQGLLEHHHRLVKQALRELRPVTAGLELTEAVAQGLLPRMGHAGNIEYVIKDNVARALVQGYFIHWDIRTGGLVPGAEAQTLWYMTRDHKEQFGDSSELKVLEELIQRLRKAGRLETLLIQARTQAGLYGSGLRG</sequence>
<keyword evidence="3" id="KW-1185">Reference proteome</keyword>
<dbReference type="Proteomes" id="UP000265341">
    <property type="component" value="Unassembled WGS sequence"/>
</dbReference>
<proteinExistence type="predicted"/>
<evidence type="ECO:0000256" key="1">
    <source>
        <dbReference type="SAM" id="MobiDB-lite"/>
    </source>
</evidence>
<comment type="caution">
    <text evidence="2">The sequence shown here is derived from an EMBL/GenBank/DDBJ whole genome shotgun (WGS) entry which is preliminary data.</text>
</comment>
<dbReference type="EMBL" id="QWLA01000010">
    <property type="protein sequence ID" value="RIH88406.1"/>
    <property type="molecule type" value="Genomic_DNA"/>
</dbReference>
<name>A0A399EYE1_9DEIN</name>
<evidence type="ECO:0000313" key="2">
    <source>
        <dbReference type="EMBL" id="RIH88406.1"/>
    </source>
</evidence>
<feature type="compositionally biased region" description="Pro residues" evidence="1">
    <location>
        <begin position="10"/>
        <end position="20"/>
    </location>
</feature>
<feature type="region of interest" description="Disordered" evidence="1">
    <location>
        <begin position="1"/>
        <end position="27"/>
    </location>
</feature>
<dbReference type="AlphaFoldDB" id="A0A399EYE1"/>
<organism evidence="2 3">
    <name type="scientific">Calidithermus roseus</name>
    <dbReference type="NCBI Taxonomy" id="1644118"/>
    <lineage>
        <taxon>Bacteria</taxon>
        <taxon>Thermotogati</taxon>
        <taxon>Deinococcota</taxon>
        <taxon>Deinococci</taxon>
        <taxon>Thermales</taxon>
        <taxon>Thermaceae</taxon>
        <taxon>Calidithermus</taxon>
    </lineage>
</organism>
<evidence type="ECO:0000313" key="3">
    <source>
        <dbReference type="Proteomes" id="UP000265341"/>
    </source>
</evidence>
<accession>A0A399EYE1</accession>
<gene>
    <name evidence="2" type="ORF">Mrose_00815</name>
</gene>
<reference evidence="2 3" key="1">
    <citation type="submission" date="2018-08" db="EMBL/GenBank/DDBJ databases">
        <title>Meiothermus roseus NBRC 110900 genome sequencing project.</title>
        <authorList>
            <person name="Da Costa M.S."/>
            <person name="Albuquerque L."/>
            <person name="Raposo P."/>
            <person name="Froufe H.J.C."/>
            <person name="Barroso C.S."/>
            <person name="Egas C."/>
        </authorList>
    </citation>
    <scope>NUCLEOTIDE SEQUENCE [LARGE SCALE GENOMIC DNA]</scope>
    <source>
        <strain evidence="2 3">NBRC 110900</strain>
    </source>
</reference>